<evidence type="ECO:0000313" key="1">
    <source>
        <dbReference type="EMBL" id="MET1255080.1"/>
    </source>
</evidence>
<evidence type="ECO:0000313" key="2">
    <source>
        <dbReference type="Proteomes" id="UP001548189"/>
    </source>
</evidence>
<dbReference type="Proteomes" id="UP001548189">
    <property type="component" value="Unassembled WGS sequence"/>
</dbReference>
<dbReference type="InterPro" id="IPR009875">
    <property type="entry name" value="PilZ_domain"/>
</dbReference>
<dbReference type="EMBL" id="JBEVCJ010000007">
    <property type="protein sequence ID" value="MET1255080.1"/>
    <property type="molecule type" value="Genomic_DNA"/>
</dbReference>
<keyword evidence="2" id="KW-1185">Reference proteome</keyword>
<sequence>MNEERRLHQRYRKRECITVDLLDDEKFNVPIVLDCHSQDISPTGLKVYADYALPLNKDIELVINIHVTRQEYVLVGRGRWLETWQDKNERQKYLVGIELSDNPESDIRKWQNYFDLLFWSN</sequence>
<accession>A0ABV2BT17</accession>
<proteinExistence type="predicted"/>
<name>A0ABV2BT17_9GAMM</name>
<protein>
    <submittedName>
        <fullName evidence="1">PilZ domain-containing protein</fullName>
    </submittedName>
</protein>
<comment type="caution">
    <text evidence="1">The sequence shown here is derived from an EMBL/GenBank/DDBJ whole genome shotgun (WGS) entry which is preliminary data.</text>
</comment>
<dbReference type="Pfam" id="PF07238">
    <property type="entry name" value="PilZ"/>
    <property type="match status" value="1"/>
</dbReference>
<dbReference type="SUPFAM" id="SSF141371">
    <property type="entry name" value="PilZ domain-like"/>
    <property type="match status" value="1"/>
</dbReference>
<reference evidence="1 2" key="1">
    <citation type="submission" date="2024-06" db="EMBL/GenBank/DDBJ databases">
        <authorList>
            <person name="Li F."/>
        </authorList>
    </citation>
    <scope>NUCLEOTIDE SEQUENCE [LARGE SCALE GENOMIC DNA]</scope>
    <source>
        <strain evidence="1 2">GXAS 311</strain>
    </source>
</reference>
<organism evidence="1 2">
    <name type="scientific">Aliikangiella maris</name>
    <dbReference type="NCBI Taxonomy" id="3162458"/>
    <lineage>
        <taxon>Bacteria</taxon>
        <taxon>Pseudomonadati</taxon>
        <taxon>Pseudomonadota</taxon>
        <taxon>Gammaproteobacteria</taxon>
        <taxon>Oceanospirillales</taxon>
        <taxon>Pleioneaceae</taxon>
        <taxon>Aliikangiella</taxon>
    </lineage>
</organism>
<gene>
    <name evidence="1" type="ORF">ABVT43_08085</name>
</gene>